<gene>
    <name evidence="12" type="ORF">CSTERTH_09145</name>
</gene>
<evidence type="ECO:0000313" key="13">
    <source>
        <dbReference type="Proteomes" id="UP000092971"/>
    </source>
</evidence>
<dbReference type="InterPro" id="IPR014001">
    <property type="entry name" value="Helicase_ATP-bd"/>
</dbReference>
<evidence type="ECO:0000256" key="6">
    <source>
        <dbReference type="ARBA" id="ARBA00022801"/>
    </source>
</evidence>
<dbReference type="SMART" id="SM00487">
    <property type="entry name" value="DEXDc"/>
    <property type="match status" value="1"/>
</dbReference>
<dbReference type="InterPro" id="IPR006483">
    <property type="entry name" value="CRISPR-assoc_Cas3_HD"/>
</dbReference>
<dbReference type="EMBL" id="CP014672">
    <property type="protein sequence ID" value="ANW99178.1"/>
    <property type="molecule type" value="Genomic_DNA"/>
</dbReference>
<comment type="similarity">
    <text evidence="2">In the central section; belongs to the CRISPR-associated helicase Cas3 family.</text>
</comment>
<dbReference type="GO" id="GO:0003676">
    <property type="term" value="F:nucleic acid binding"/>
    <property type="evidence" value="ECO:0007669"/>
    <property type="project" value="InterPro"/>
</dbReference>
<dbReference type="GO" id="GO:0046872">
    <property type="term" value="F:metal ion binding"/>
    <property type="evidence" value="ECO:0007669"/>
    <property type="project" value="UniProtKB-KW"/>
</dbReference>
<dbReference type="GO" id="GO:0016787">
    <property type="term" value="F:hydrolase activity"/>
    <property type="evidence" value="ECO:0007669"/>
    <property type="project" value="UniProtKB-KW"/>
</dbReference>
<evidence type="ECO:0000256" key="7">
    <source>
        <dbReference type="ARBA" id="ARBA00022806"/>
    </source>
</evidence>
<keyword evidence="6" id="KW-0378">Hydrolase</keyword>
<dbReference type="SUPFAM" id="SSF52540">
    <property type="entry name" value="P-loop containing nucleoside triphosphate hydrolases"/>
    <property type="match status" value="1"/>
</dbReference>
<dbReference type="PANTHER" id="PTHR47959:SF16">
    <property type="entry name" value="CRISPR-ASSOCIATED NUCLEASE_HELICASE CAS3-RELATED"/>
    <property type="match status" value="1"/>
</dbReference>
<keyword evidence="7" id="KW-0347">Helicase</keyword>
<comment type="similarity">
    <text evidence="10">Belongs to the DEAD box helicase family.</text>
</comment>
<dbReference type="AlphaFoldDB" id="A0A1B1YEJ2"/>
<evidence type="ECO:0000256" key="9">
    <source>
        <dbReference type="ARBA" id="ARBA00023118"/>
    </source>
</evidence>
<dbReference type="CDD" id="cd09641">
    <property type="entry name" value="Cas3''_I"/>
    <property type="match status" value="1"/>
</dbReference>
<dbReference type="InterPro" id="IPR011545">
    <property type="entry name" value="DEAD/DEAH_box_helicase_dom"/>
</dbReference>
<evidence type="ECO:0000256" key="8">
    <source>
        <dbReference type="ARBA" id="ARBA00022840"/>
    </source>
</evidence>
<keyword evidence="8" id="KW-0067">ATP-binding</keyword>
<dbReference type="OrthoDB" id="9810236at2"/>
<keyword evidence="3" id="KW-0540">Nuclease</keyword>
<evidence type="ECO:0000256" key="4">
    <source>
        <dbReference type="ARBA" id="ARBA00022723"/>
    </source>
</evidence>
<dbReference type="InterPro" id="IPR001650">
    <property type="entry name" value="Helicase_C-like"/>
</dbReference>
<dbReference type="InterPro" id="IPR027417">
    <property type="entry name" value="P-loop_NTPase"/>
</dbReference>
<dbReference type="GO" id="GO:0051607">
    <property type="term" value="P:defense response to virus"/>
    <property type="evidence" value="ECO:0007669"/>
    <property type="project" value="UniProtKB-KW"/>
</dbReference>
<dbReference type="Gene3D" id="3.40.50.300">
    <property type="entry name" value="P-loop containing nucleotide triphosphate hydrolases"/>
    <property type="match status" value="2"/>
</dbReference>
<organism evidence="12 13">
    <name type="scientific">Thermoclostridium stercorarium subsp. thermolacticum DSM 2910</name>
    <dbReference type="NCBI Taxonomy" id="1121336"/>
    <lineage>
        <taxon>Bacteria</taxon>
        <taxon>Bacillati</taxon>
        <taxon>Bacillota</taxon>
        <taxon>Clostridia</taxon>
        <taxon>Eubacteriales</taxon>
        <taxon>Oscillospiraceae</taxon>
        <taxon>Thermoclostridium</taxon>
    </lineage>
</organism>
<sequence>MEYYAKLNPTQTILEHTQKALELYKQLKLLYSRLLSNEEWELLELAIICHDLGKTNAFMQKFFYQKLNIPFPLALEHNIPQIYHNHLSCAFIDYKDVISKYGLKNYKILCNCIYYHHNRPETDKKVLKYYIKNCLPNDIENFNFPLLAYNLRSKLNCEFTPYIDIYNNGLFTDFENFKRYVMIKGLLHKVDYCASAGIDIIEDNTRDEDGLSAAEKIKCIYPNLRDIQIYMNANKDKNLIIVGSTGIGKTEGAILWIGEEKGFYTLPLQIANNSIYARIKDKIKYKNVKLLHSNAISTYIREEKENGNTDAQEEYQKAKLFSSPLTVCTVDQIFKFVFKYNGFEYLLATLAYSKIVIDEIQMYSPEIVASILYGLKLATGLGSKFAIITATFPPILGDLMERYKIPFKGPVFFHKPGLPTRHRIKFFENRDFDLELIIDLAERYKVLIITNTVSKAQKIYEKLKDKVNTWIIHSRYIRKHRRMLENKILEFAPNKKDRNSNPGVWVSTHVVEASLDIDFDYILTSMCSIESLIQRMGRVWRDRLYDAETPNVYIYDNHDGLNSVIDSQIYSFSCNAVKAYDGKLLYETDIQNDKQAMMEMVYDRKKNPDILSSEYFKEIVKRIDSLDNLLPYDLKIKEVVKLFRGINSITIIPSSIYSELKKSGKISEWEYKLNQNISMKEKQSIKDEINEYTLELPWYDKGNLIIQENIIYPHSDINLWNGEYDFDENTLKGIGLI</sequence>
<keyword evidence="5" id="KW-0547">Nucleotide-binding</keyword>
<dbReference type="GO" id="GO:0003724">
    <property type="term" value="F:RNA helicase activity"/>
    <property type="evidence" value="ECO:0007669"/>
    <property type="project" value="TreeGrafter"/>
</dbReference>
<evidence type="ECO:0000256" key="10">
    <source>
        <dbReference type="ARBA" id="ARBA00038437"/>
    </source>
</evidence>
<dbReference type="PROSITE" id="PS51643">
    <property type="entry name" value="HD_CAS3"/>
    <property type="match status" value="1"/>
</dbReference>
<dbReference type="GO" id="GO:0005524">
    <property type="term" value="F:ATP binding"/>
    <property type="evidence" value="ECO:0007669"/>
    <property type="project" value="UniProtKB-KW"/>
</dbReference>
<dbReference type="NCBIfam" id="TIGR01596">
    <property type="entry name" value="cas3_HD"/>
    <property type="match status" value="1"/>
</dbReference>
<evidence type="ECO:0000256" key="2">
    <source>
        <dbReference type="ARBA" id="ARBA00009046"/>
    </source>
</evidence>
<dbReference type="Proteomes" id="UP000092971">
    <property type="component" value="Chromosome"/>
</dbReference>
<dbReference type="RefSeq" id="WP_054632786.1">
    <property type="nucleotide sequence ID" value="NZ_CP014672.1"/>
</dbReference>
<feature type="domain" description="HD Cas3-type" evidence="11">
    <location>
        <begin position="6"/>
        <end position="193"/>
    </location>
</feature>
<dbReference type="Pfam" id="PF00270">
    <property type="entry name" value="DEAD"/>
    <property type="match status" value="1"/>
</dbReference>
<dbReference type="InterPro" id="IPR050079">
    <property type="entry name" value="DEAD_box_RNA_helicase"/>
</dbReference>
<dbReference type="PANTHER" id="PTHR47959">
    <property type="entry name" value="ATP-DEPENDENT RNA HELICASE RHLE-RELATED"/>
    <property type="match status" value="1"/>
</dbReference>
<evidence type="ECO:0000256" key="3">
    <source>
        <dbReference type="ARBA" id="ARBA00022722"/>
    </source>
</evidence>
<evidence type="ECO:0000313" key="12">
    <source>
        <dbReference type="EMBL" id="ANW99178.1"/>
    </source>
</evidence>
<evidence type="ECO:0000259" key="11">
    <source>
        <dbReference type="PROSITE" id="PS51643"/>
    </source>
</evidence>
<proteinExistence type="inferred from homology"/>
<evidence type="ECO:0000256" key="5">
    <source>
        <dbReference type="ARBA" id="ARBA00022741"/>
    </source>
</evidence>
<dbReference type="InterPro" id="IPR038257">
    <property type="entry name" value="CRISPR-assoc_Cas3_HD_sf"/>
</dbReference>
<dbReference type="InterPro" id="IPR054712">
    <property type="entry name" value="Cas3-like_dom"/>
</dbReference>
<dbReference type="SMART" id="SM00490">
    <property type="entry name" value="HELICc"/>
    <property type="match status" value="1"/>
</dbReference>
<name>A0A1B1YEJ2_THEST</name>
<evidence type="ECO:0000256" key="1">
    <source>
        <dbReference type="ARBA" id="ARBA00006847"/>
    </source>
</evidence>
<dbReference type="Pfam" id="PF22590">
    <property type="entry name" value="Cas3-like_C_2"/>
    <property type="match status" value="1"/>
</dbReference>
<dbReference type="GO" id="GO:0004518">
    <property type="term" value="F:nuclease activity"/>
    <property type="evidence" value="ECO:0007669"/>
    <property type="project" value="UniProtKB-KW"/>
</dbReference>
<accession>A0A1B1YEJ2</accession>
<reference evidence="12 13" key="1">
    <citation type="submission" date="2016-02" db="EMBL/GenBank/DDBJ databases">
        <title>Comparison of Clostridium stercorarium subspecies using comparative genomics and transcriptomics.</title>
        <authorList>
            <person name="Schellenberg J."/>
            <person name="Thallinger G."/>
            <person name="Levin D.B."/>
            <person name="Zhang X."/>
            <person name="Alvare G."/>
            <person name="Fristensky B."/>
            <person name="Sparling R."/>
        </authorList>
    </citation>
    <scope>NUCLEOTIDE SEQUENCE [LARGE SCALE GENOMIC DNA]</scope>
    <source>
        <strain evidence="12 13">DSM 2910</strain>
    </source>
</reference>
<protein>
    <submittedName>
        <fullName evidence="12">CRISPR-associated protein Cas3</fullName>
    </submittedName>
</protein>
<dbReference type="GO" id="GO:0005829">
    <property type="term" value="C:cytosol"/>
    <property type="evidence" value="ECO:0007669"/>
    <property type="project" value="TreeGrafter"/>
</dbReference>
<keyword evidence="9" id="KW-0051">Antiviral defense</keyword>
<dbReference type="InterPro" id="IPR006474">
    <property type="entry name" value="Helicase_Cas3_CRISPR-ass_core"/>
</dbReference>
<keyword evidence="4" id="KW-0479">Metal-binding</keyword>
<comment type="similarity">
    <text evidence="1">In the N-terminal section; belongs to the CRISPR-associated nuclease Cas3-HD family.</text>
</comment>
<dbReference type="Gene3D" id="1.10.3210.30">
    <property type="match status" value="1"/>
</dbReference>
<dbReference type="NCBIfam" id="TIGR01587">
    <property type="entry name" value="cas3_core"/>
    <property type="match status" value="1"/>
</dbReference>